<accession>A0A0M9FW98</accession>
<dbReference type="GeneID" id="26907526"/>
<dbReference type="VEuPathDB" id="TriTrypDB:LpyrH10_17_1720"/>
<dbReference type="OMA" id="HWIAGEQ"/>
<gene>
    <name evidence="2" type="ORF">ABB37_07240</name>
</gene>
<dbReference type="EMBL" id="LGTL01000017">
    <property type="protein sequence ID" value="KPA77374.1"/>
    <property type="molecule type" value="Genomic_DNA"/>
</dbReference>
<dbReference type="RefSeq" id="XP_015655813.1">
    <property type="nucleotide sequence ID" value="XM_015805807.1"/>
</dbReference>
<keyword evidence="3" id="KW-1185">Reference proteome</keyword>
<keyword evidence="1" id="KW-0812">Transmembrane</keyword>
<evidence type="ECO:0000256" key="1">
    <source>
        <dbReference type="SAM" id="Phobius"/>
    </source>
</evidence>
<dbReference type="EMBL" id="LGTL01000017">
    <property type="protein sequence ID" value="KPA77373.1"/>
    <property type="molecule type" value="Genomic_DNA"/>
</dbReference>
<feature type="transmembrane region" description="Helical" evidence="1">
    <location>
        <begin position="85"/>
        <end position="107"/>
    </location>
</feature>
<dbReference type="OrthoDB" id="270348at2759"/>
<dbReference type="EMBL" id="LGTL01000017">
    <property type="protein sequence ID" value="KPA77375.1"/>
    <property type="molecule type" value="Genomic_DNA"/>
</dbReference>
<dbReference type="AlphaFoldDB" id="A0A0M9FW98"/>
<evidence type="ECO:0000313" key="2">
    <source>
        <dbReference type="EMBL" id="KPA77375.1"/>
    </source>
</evidence>
<dbReference type="EMBL" id="LGTL01000017">
    <property type="protein sequence ID" value="KPA77372.1"/>
    <property type="molecule type" value="Genomic_DNA"/>
</dbReference>
<evidence type="ECO:0000313" key="3">
    <source>
        <dbReference type="Proteomes" id="UP000037923"/>
    </source>
</evidence>
<organism evidence="2 3">
    <name type="scientific">Leptomonas pyrrhocoris</name>
    <name type="common">Firebug parasite</name>
    <dbReference type="NCBI Taxonomy" id="157538"/>
    <lineage>
        <taxon>Eukaryota</taxon>
        <taxon>Discoba</taxon>
        <taxon>Euglenozoa</taxon>
        <taxon>Kinetoplastea</taxon>
        <taxon>Metakinetoplastina</taxon>
        <taxon>Trypanosomatida</taxon>
        <taxon>Trypanosomatidae</taxon>
        <taxon>Leishmaniinae</taxon>
        <taxon>Leptomonas</taxon>
    </lineage>
</organism>
<sequence length="148" mass="16432">MFRRVTLPLGTTAALSAFNMAVRGAYHRPTTHDWSQILPQNMSPEELAALQAQSHRTVSGVVPGEMFMRHWIAAEQSTVSVVDRVISGMIAVVTMLWAAGYATLGYNGHNSAHVAGWMFIAYWLVLHTHMMWLVPTFLGLALLELLLN</sequence>
<dbReference type="RefSeq" id="XP_015655811.1">
    <property type="nucleotide sequence ID" value="XM_015805805.1"/>
</dbReference>
<protein>
    <submittedName>
        <fullName evidence="2">Uncharacterized protein</fullName>
    </submittedName>
</protein>
<dbReference type="RefSeq" id="XP_015655814.1">
    <property type="nucleotide sequence ID" value="XM_015805808.1"/>
</dbReference>
<reference evidence="2 3" key="1">
    <citation type="submission" date="2015-07" db="EMBL/GenBank/DDBJ databases">
        <title>High-quality genome of monoxenous trypanosomatid Leptomonas pyrrhocoris.</title>
        <authorList>
            <person name="Flegontov P."/>
            <person name="Butenko A."/>
            <person name="Firsov S."/>
            <person name="Vlcek C."/>
            <person name="Logacheva M.D."/>
            <person name="Field M."/>
            <person name="Filatov D."/>
            <person name="Flegontova O."/>
            <person name="Gerasimov E."/>
            <person name="Jackson A.P."/>
            <person name="Kelly S."/>
            <person name="Opperdoes F."/>
            <person name="O'Reilly A."/>
            <person name="Votypka J."/>
            <person name="Yurchenko V."/>
            <person name="Lukes J."/>
        </authorList>
    </citation>
    <scope>NUCLEOTIDE SEQUENCE [LARGE SCALE GENOMIC DNA]</scope>
    <source>
        <strain evidence="2">H10</strain>
    </source>
</reference>
<keyword evidence="1" id="KW-1133">Transmembrane helix</keyword>
<proteinExistence type="predicted"/>
<comment type="caution">
    <text evidence="2">The sequence shown here is derived from an EMBL/GenBank/DDBJ whole genome shotgun (WGS) entry which is preliminary data.</text>
</comment>
<keyword evidence="1" id="KW-0472">Membrane</keyword>
<dbReference type="RefSeq" id="XP_015655812.1">
    <property type="nucleotide sequence ID" value="XM_015805806.1"/>
</dbReference>
<feature type="transmembrane region" description="Helical" evidence="1">
    <location>
        <begin position="119"/>
        <end position="143"/>
    </location>
</feature>
<dbReference type="Proteomes" id="UP000037923">
    <property type="component" value="Unassembled WGS sequence"/>
</dbReference>
<name>A0A0M9FW98_LEPPY</name>